<dbReference type="STRING" id="1202772.A0A1V9Z9F8"/>
<evidence type="ECO:0000313" key="1">
    <source>
        <dbReference type="EMBL" id="OQR94609.1"/>
    </source>
</evidence>
<reference evidence="1 2" key="1">
    <citation type="journal article" date="2014" name="Genome Biol. Evol.">
        <title>The secreted proteins of Achlya hypogyna and Thraustotheca clavata identify the ancestral oomycete secretome and reveal gene acquisitions by horizontal gene transfer.</title>
        <authorList>
            <person name="Misner I."/>
            <person name="Blouin N."/>
            <person name="Leonard G."/>
            <person name="Richards T.A."/>
            <person name="Lane C.E."/>
        </authorList>
    </citation>
    <scope>NUCLEOTIDE SEQUENCE [LARGE SCALE GENOMIC DNA]</scope>
    <source>
        <strain evidence="1 2">ATCC 48635</strain>
    </source>
</reference>
<dbReference type="EMBL" id="JNBR01000357">
    <property type="protein sequence ID" value="OQR94609.1"/>
    <property type="molecule type" value="Genomic_DNA"/>
</dbReference>
<comment type="caution">
    <text evidence="1">The sequence shown here is derived from an EMBL/GenBank/DDBJ whole genome shotgun (WGS) entry which is preliminary data.</text>
</comment>
<gene>
    <name evidence="1" type="ORF">ACHHYP_01090</name>
</gene>
<dbReference type="Proteomes" id="UP000243579">
    <property type="component" value="Unassembled WGS sequence"/>
</dbReference>
<sequence length="199" mass="22312">MGGSLQVPPYYRGAMQAAACVASGVKRRRDSARWHSMSAPPPTEKLRKTLAPTPPTTDVLTTAFEPTSLLSEAEAIAIAAEMGADFFSEVSVLYNLTSDIRVANDEAATMDVLFQRLEVHVLDEAVDTEKVRNMYHGMLHVYVYLYRVHFRHFVQLDMAGHLTLCWRRLMAFAAEYNVLDAAALQKIYDFVMNLVGRPL</sequence>
<keyword evidence="2" id="KW-1185">Reference proteome</keyword>
<dbReference type="OrthoDB" id="111651at2759"/>
<dbReference type="AlphaFoldDB" id="A0A1V9Z9F8"/>
<proteinExistence type="predicted"/>
<dbReference type="Pfam" id="PF03637">
    <property type="entry name" value="Mob1_phocein"/>
    <property type="match status" value="1"/>
</dbReference>
<dbReference type="Gene3D" id="1.20.140.30">
    <property type="entry name" value="MOB kinase activator"/>
    <property type="match status" value="1"/>
</dbReference>
<dbReference type="InterPro" id="IPR005301">
    <property type="entry name" value="MOB_kinase_act_fam"/>
</dbReference>
<accession>A0A1V9Z9F8</accession>
<organism evidence="1 2">
    <name type="scientific">Achlya hypogyna</name>
    <name type="common">Oomycete</name>
    <name type="synonym">Protoachlya hypogyna</name>
    <dbReference type="NCBI Taxonomy" id="1202772"/>
    <lineage>
        <taxon>Eukaryota</taxon>
        <taxon>Sar</taxon>
        <taxon>Stramenopiles</taxon>
        <taxon>Oomycota</taxon>
        <taxon>Saprolegniomycetes</taxon>
        <taxon>Saprolegniales</taxon>
        <taxon>Achlyaceae</taxon>
        <taxon>Achlya</taxon>
    </lineage>
</organism>
<evidence type="ECO:0000313" key="2">
    <source>
        <dbReference type="Proteomes" id="UP000243579"/>
    </source>
</evidence>
<dbReference type="InterPro" id="IPR036703">
    <property type="entry name" value="MOB_kinase_act_sf"/>
</dbReference>
<protein>
    <submittedName>
        <fullName evidence="1">Uncharacterized protein</fullName>
    </submittedName>
</protein>
<name>A0A1V9Z9F8_ACHHY</name>
<dbReference type="SUPFAM" id="SSF101152">
    <property type="entry name" value="Mob1/phocein"/>
    <property type="match status" value="1"/>
</dbReference>